<dbReference type="PANTHER" id="PTHR43649">
    <property type="entry name" value="ARABINOSE-BINDING PROTEIN-RELATED"/>
    <property type="match status" value="1"/>
</dbReference>
<dbReference type="Proteomes" id="UP000295636">
    <property type="component" value="Unassembled WGS sequence"/>
</dbReference>
<dbReference type="Pfam" id="PF01547">
    <property type="entry name" value="SBP_bac_1"/>
    <property type="match status" value="1"/>
</dbReference>
<feature type="signal peptide" evidence="1">
    <location>
        <begin position="1"/>
        <end position="26"/>
    </location>
</feature>
<evidence type="ECO:0000313" key="2">
    <source>
        <dbReference type="EMBL" id="TDF95397.1"/>
    </source>
</evidence>
<sequence length="453" mass="51303">MLKTHLKQISFGVLAIALIVTTAACGNGDKAASGDQKQGAEPKKKVTHLNFWGAIPPETGPQELVDAWNKAHPDIQVTYTRFVNDDSGNTKLEAALLAGNVDVYINYAWETMQKRISSKLLEPLDPFLDKENFNLEENFGKHPYETGGKRYFMPTLGGSNAFIMYNKNMTDAANIKIPDKWTWDDYMKIAKQLTKGEGNNKIYGSIEATAGYHWASPAQTLLNGDYTYKEGKPESNFDDPAFLKSLQIRYQMENIDQSQVPLIEMKASKMDMSSEFTKGHVAMINNYNSLLRDIRDPEKNPHDFVTAFAPMPTLTPEQSEVWSGGLREWISMSPQASNKEAAYQFLKYYATDGYYPMINSVRIPAWKKANTDDITKYFLGDKREKLFDLDSFKKYVLNNPMHRNLDRVRTEGAAKILQIMTEESEKALLKEQSVDDAIKNMKKKSDDAIKSGK</sequence>
<feature type="chain" id="PRO_5039247530" evidence="1">
    <location>
        <begin position="27"/>
        <end position="453"/>
    </location>
</feature>
<keyword evidence="1" id="KW-0732">Signal</keyword>
<reference evidence="2 3" key="1">
    <citation type="submission" date="2019-03" db="EMBL/GenBank/DDBJ databases">
        <title>This is whole genome sequence of Paenibacillus sp MS74 strain.</title>
        <authorList>
            <person name="Trinh H.N."/>
        </authorList>
    </citation>
    <scope>NUCLEOTIDE SEQUENCE [LARGE SCALE GENOMIC DNA]</scope>
    <source>
        <strain evidence="2 3">MS74</strain>
    </source>
</reference>
<dbReference type="PANTHER" id="PTHR43649:SF30">
    <property type="entry name" value="ABC TRANSPORTER SUBSTRATE-BINDING PROTEIN"/>
    <property type="match status" value="1"/>
</dbReference>
<gene>
    <name evidence="2" type="ORF">E1757_19980</name>
</gene>
<dbReference type="InterPro" id="IPR050490">
    <property type="entry name" value="Bact_solute-bd_prot1"/>
</dbReference>
<name>A0A4R5KLF3_9BACL</name>
<dbReference type="AlphaFoldDB" id="A0A4R5KLF3"/>
<evidence type="ECO:0000256" key="1">
    <source>
        <dbReference type="SAM" id="SignalP"/>
    </source>
</evidence>
<dbReference type="InterPro" id="IPR006059">
    <property type="entry name" value="SBP"/>
</dbReference>
<protein>
    <submittedName>
        <fullName evidence="2">Extracellular solute-binding protein</fullName>
    </submittedName>
</protein>
<dbReference type="SUPFAM" id="SSF53850">
    <property type="entry name" value="Periplasmic binding protein-like II"/>
    <property type="match status" value="1"/>
</dbReference>
<proteinExistence type="predicted"/>
<dbReference type="Gene3D" id="3.40.190.10">
    <property type="entry name" value="Periplasmic binding protein-like II"/>
    <property type="match status" value="1"/>
</dbReference>
<accession>A0A4R5KLF3</accession>
<dbReference type="EMBL" id="SMRT01000010">
    <property type="protein sequence ID" value="TDF95397.1"/>
    <property type="molecule type" value="Genomic_DNA"/>
</dbReference>
<keyword evidence="3" id="KW-1185">Reference proteome</keyword>
<dbReference type="OrthoDB" id="2643984at2"/>
<evidence type="ECO:0000313" key="3">
    <source>
        <dbReference type="Proteomes" id="UP000295636"/>
    </source>
</evidence>
<organism evidence="2 3">
    <name type="scientific">Paenibacillus piri</name>
    <dbReference type="NCBI Taxonomy" id="2547395"/>
    <lineage>
        <taxon>Bacteria</taxon>
        <taxon>Bacillati</taxon>
        <taxon>Bacillota</taxon>
        <taxon>Bacilli</taxon>
        <taxon>Bacillales</taxon>
        <taxon>Paenibacillaceae</taxon>
        <taxon>Paenibacillus</taxon>
    </lineage>
</organism>
<comment type="caution">
    <text evidence="2">The sequence shown here is derived from an EMBL/GenBank/DDBJ whole genome shotgun (WGS) entry which is preliminary data.</text>
</comment>
<dbReference type="PROSITE" id="PS51257">
    <property type="entry name" value="PROKAR_LIPOPROTEIN"/>
    <property type="match status" value="1"/>
</dbReference>